<sequence>GTSTARPYFPPLRRAPAERNRQTLQNMPPSREQPAAAAAADGGVEENVMAILDSFVGIKDSRDLHDDRAAFLEAVRSVGLAGDKPMIPTERMYDAVFLILQSSSSLELNIASFHLLVELGKKYPRVYLANSGSQQTLVIVKESWSPFLLGNNLASGENGRNTSRSNHLFDSLRFSLLTEAMVEASNDTGANNGLKVNP</sequence>
<protein>
    <submittedName>
        <fullName evidence="2">Uncharacterized protein</fullName>
    </submittedName>
</protein>
<keyword evidence="3" id="KW-1185">Reference proteome</keyword>
<feature type="region of interest" description="Disordered" evidence="1">
    <location>
        <begin position="1"/>
        <end position="39"/>
    </location>
</feature>
<reference evidence="3" key="2">
    <citation type="journal article" date="2017" name="Nat. Plants">
        <title>The Aegilops tauschii genome reveals multiple impacts of transposons.</title>
        <authorList>
            <person name="Zhao G."/>
            <person name="Zou C."/>
            <person name="Li K."/>
            <person name="Wang K."/>
            <person name="Li T."/>
            <person name="Gao L."/>
            <person name="Zhang X."/>
            <person name="Wang H."/>
            <person name="Yang Z."/>
            <person name="Liu X."/>
            <person name="Jiang W."/>
            <person name="Mao L."/>
            <person name="Kong X."/>
            <person name="Jiao Y."/>
            <person name="Jia J."/>
        </authorList>
    </citation>
    <scope>NUCLEOTIDE SEQUENCE [LARGE SCALE GENOMIC DNA]</scope>
    <source>
        <strain evidence="3">cv. AL8/78</strain>
    </source>
</reference>
<reference evidence="3" key="1">
    <citation type="journal article" date="2014" name="Science">
        <title>Ancient hybridizations among the ancestral genomes of bread wheat.</title>
        <authorList>
            <consortium name="International Wheat Genome Sequencing Consortium,"/>
            <person name="Marcussen T."/>
            <person name="Sandve S.R."/>
            <person name="Heier L."/>
            <person name="Spannagl M."/>
            <person name="Pfeifer M."/>
            <person name="Jakobsen K.S."/>
            <person name="Wulff B.B."/>
            <person name="Steuernagel B."/>
            <person name="Mayer K.F."/>
            <person name="Olsen O.A."/>
        </authorList>
    </citation>
    <scope>NUCLEOTIDE SEQUENCE [LARGE SCALE GENOMIC DNA]</scope>
    <source>
        <strain evidence="3">cv. AL8/78</strain>
    </source>
</reference>
<dbReference type="GO" id="GO:0010113">
    <property type="term" value="P:negative regulation of systemic acquired resistance"/>
    <property type="evidence" value="ECO:0007669"/>
    <property type="project" value="TreeGrafter"/>
</dbReference>
<dbReference type="Proteomes" id="UP000015105">
    <property type="component" value="Chromosome 6D"/>
</dbReference>
<dbReference type="EnsemblPlants" id="AET6Gv20563000.14">
    <property type="protein sequence ID" value="AET6Gv20563000.14"/>
    <property type="gene ID" value="AET6Gv20563000"/>
</dbReference>
<dbReference type="PANTHER" id="PTHR37243">
    <property type="entry name" value="NEGATIVE REGULATOR OF SYSTEMIC ACQUIRED RESISTANCE SNI1"/>
    <property type="match status" value="1"/>
</dbReference>
<dbReference type="GO" id="GO:0045892">
    <property type="term" value="P:negative regulation of DNA-templated transcription"/>
    <property type="evidence" value="ECO:0007669"/>
    <property type="project" value="InterPro"/>
</dbReference>
<reference evidence="2" key="3">
    <citation type="journal article" date="2017" name="Nature">
        <title>Genome sequence of the progenitor of the wheat D genome Aegilops tauschii.</title>
        <authorList>
            <person name="Luo M.C."/>
            <person name="Gu Y.Q."/>
            <person name="Puiu D."/>
            <person name="Wang H."/>
            <person name="Twardziok S.O."/>
            <person name="Deal K.R."/>
            <person name="Huo N."/>
            <person name="Zhu T."/>
            <person name="Wang L."/>
            <person name="Wang Y."/>
            <person name="McGuire P.E."/>
            <person name="Liu S."/>
            <person name="Long H."/>
            <person name="Ramasamy R.K."/>
            <person name="Rodriguez J.C."/>
            <person name="Van S.L."/>
            <person name="Yuan L."/>
            <person name="Wang Z."/>
            <person name="Xia Z."/>
            <person name="Xiao L."/>
            <person name="Anderson O.D."/>
            <person name="Ouyang S."/>
            <person name="Liang Y."/>
            <person name="Zimin A.V."/>
            <person name="Pertea G."/>
            <person name="Qi P."/>
            <person name="Bennetzen J.L."/>
            <person name="Dai X."/>
            <person name="Dawson M.W."/>
            <person name="Muller H.G."/>
            <person name="Kugler K."/>
            <person name="Rivarola-Duarte L."/>
            <person name="Spannagl M."/>
            <person name="Mayer K.F.X."/>
            <person name="Lu F.H."/>
            <person name="Bevan M.W."/>
            <person name="Leroy P."/>
            <person name="Li P."/>
            <person name="You F.M."/>
            <person name="Sun Q."/>
            <person name="Liu Z."/>
            <person name="Lyons E."/>
            <person name="Wicker T."/>
            <person name="Salzberg S.L."/>
            <person name="Devos K.M."/>
            <person name="Dvorak J."/>
        </authorList>
    </citation>
    <scope>NUCLEOTIDE SEQUENCE [LARGE SCALE GENOMIC DNA]</scope>
    <source>
        <strain evidence="2">cv. AL8/78</strain>
    </source>
</reference>
<dbReference type="AlphaFoldDB" id="A0A453P0L9"/>
<evidence type="ECO:0000313" key="3">
    <source>
        <dbReference type="Proteomes" id="UP000015105"/>
    </source>
</evidence>
<dbReference type="GO" id="GO:0030915">
    <property type="term" value="C:Smc5-Smc6 complex"/>
    <property type="evidence" value="ECO:0007669"/>
    <property type="project" value="InterPro"/>
</dbReference>
<proteinExistence type="predicted"/>
<dbReference type="InterPro" id="IPR034561">
    <property type="entry name" value="SNI1"/>
</dbReference>
<accession>A0A453P0L9</accession>
<reference evidence="2" key="5">
    <citation type="journal article" date="2021" name="G3 (Bethesda)">
        <title>Aegilops tauschii genome assembly Aet v5.0 features greater sequence contiguity and improved annotation.</title>
        <authorList>
            <person name="Wang L."/>
            <person name="Zhu T."/>
            <person name="Rodriguez J.C."/>
            <person name="Deal K.R."/>
            <person name="Dubcovsky J."/>
            <person name="McGuire P.E."/>
            <person name="Lux T."/>
            <person name="Spannagl M."/>
            <person name="Mayer K.F.X."/>
            <person name="Baldrich P."/>
            <person name="Meyers B.C."/>
            <person name="Huo N."/>
            <person name="Gu Y.Q."/>
            <person name="Zhou H."/>
            <person name="Devos K.M."/>
            <person name="Bennetzen J.L."/>
            <person name="Unver T."/>
            <person name="Budak H."/>
            <person name="Gulick P.J."/>
            <person name="Galiba G."/>
            <person name="Kalapos B."/>
            <person name="Nelson D.R."/>
            <person name="Li P."/>
            <person name="You F.M."/>
            <person name="Luo M.C."/>
            <person name="Dvorak J."/>
        </authorList>
    </citation>
    <scope>NUCLEOTIDE SEQUENCE [LARGE SCALE GENOMIC DNA]</scope>
    <source>
        <strain evidence="2">cv. AL8/78</strain>
    </source>
</reference>
<dbReference type="GO" id="GO:0000976">
    <property type="term" value="F:transcription cis-regulatory region binding"/>
    <property type="evidence" value="ECO:0007669"/>
    <property type="project" value="TreeGrafter"/>
</dbReference>
<organism evidence="2 3">
    <name type="scientific">Aegilops tauschii subsp. strangulata</name>
    <name type="common">Goatgrass</name>
    <dbReference type="NCBI Taxonomy" id="200361"/>
    <lineage>
        <taxon>Eukaryota</taxon>
        <taxon>Viridiplantae</taxon>
        <taxon>Streptophyta</taxon>
        <taxon>Embryophyta</taxon>
        <taxon>Tracheophyta</taxon>
        <taxon>Spermatophyta</taxon>
        <taxon>Magnoliopsida</taxon>
        <taxon>Liliopsida</taxon>
        <taxon>Poales</taxon>
        <taxon>Poaceae</taxon>
        <taxon>BOP clade</taxon>
        <taxon>Pooideae</taxon>
        <taxon>Triticodae</taxon>
        <taxon>Triticeae</taxon>
        <taxon>Triticinae</taxon>
        <taxon>Aegilops</taxon>
    </lineage>
</organism>
<name>A0A453P0L9_AEGTS</name>
<dbReference type="GO" id="GO:0006974">
    <property type="term" value="P:DNA damage response"/>
    <property type="evidence" value="ECO:0007669"/>
    <property type="project" value="InterPro"/>
</dbReference>
<dbReference type="GO" id="GO:0005634">
    <property type="term" value="C:nucleus"/>
    <property type="evidence" value="ECO:0007669"/>
    <property type="project" value="InterPro"/>
</dbReference>
<reference evidence="2" key="4">
    <citation type="submission" date="2019-03" db="UniProtKB">
        <authorList>
            <consortium name="EnsemblPlants"/>
        </authorList>
    </citation>
    <scope>IDENTIFICATION</scope>
</reference>
<evidence type="ECO:0000256" key="1">
    <source>
        <dbReference type="SAM" id="MobiDB-lite"/>
    </source>
</evidence>
<evidence type="ECO:0000313" key="2">
    <source>
        <dbReference type="EnsemblPlants" id="AET6Gv20563000.14"/>
    </source>
</evidence>
<dbReference type="Gramene" id="AET6Gv20563000.14">
    <property type="protein sequence ID" value="AET6Gv20563000.14"/>
    <property type="gene ID" value="AET6Gv20563000"/>
</dbReference>
<dbReference type="PANTHER" id="PTHR37243:SF2">
    <property type="entry name" value="NEGATIVE REGULATOR OF SYSTEMIC ACQUIRED RESISTANCE SNI1"/>
    <property type="match status" value="1"/>
</dbReference>